<gene>
    <name evidence="2" type="ORF">RW010310_154</name>
</gene>
<keyword evidence="3" id="KW-1185">Reference proteome</keyword>
<protein>
    <submittedName>
        <fullName evidence="2">Heat shock protein</fullName>
    </submittedName>
</protein>
<sequence length="148" mass="16959">MDLTRWTSKDVDKIFDAANRYSVGLDDIFYRLHSYGSNHPGGQYPPYNIVKESNVKWRIELALAGWDPKDVEVTTESNILLVKSVAPKNDGEDDEYVHRGLSSRTFTRGFNLSDDVEVGTVSFNNGLLVVELRRIIPDHQKRKVYEIQ</sequence>
<dbReference type="InterPro" id="IPR002068">
    <property type="entry name" value="A-crystallin/Hsp20_dom"/>
</dbReference>
<evidence type="ECO:0000313" key="2">
    <source>
        <dbReference type="EMBL" id="AOO15855.1"/>
    </source>
</evidence>
<dbReference type="EMBL" id="KX349310">
    <property type="protein sequence ID" value="AOO15855.1"/>
    <property type="molecule type" value="Genomic_DNA"/>
</dbReference>
<dbReference type="Proteomes" id="UP000226226">
    <property type="component" value="Segment"/>
</dbReference>
<name>A0A1D7SQ99_9CAUD</name>
<proteinExistence type="predicted"/>
<dbReference type="Pfam" id="PF00011">
    <property type="entry name" value="HSP20"/>
    <property type="match status" value="1"/>
</dbReference>
<dbReference type="InterPro" id="IPR008978">
    <property type="entry name" value="HSP20-like_chaperone"/>
</dbReference>
<dbReference type="Gene3D" id="2.60.40.790">
    <property type="match status" value="1"/>
</dbReference>
<evidence type="ECO:0000313" key="3">
    <source>
        <dbReference type="Proteomes" id="UP000226226"/>
    </source>
</evidence>
<accession>A0A1D7SQ99</accession>
<keyword evidence="2" id="KW-0346">Stress response</keyword>
<dbReference type="PROSITE" id="PS01031">
    <property type="entry name" value="SHSP"/>
    <property type="match status" value="1"/>
</dbReference>
<feature type="domain" description="SHSP" evidence="1">
    <location>
        <begin position="38"/>
        <end position="148"/>
    </location>
</feature>
<dbReference type="PANTHER" id="PTHR47062:SF1">
    <property type="entry name" value="SMALL HEAT SHOCK PROTEIN IBPA"/>
    <property type="match status" value="1"/>
</dbReference>
<dbReference type="PANTHER" id="PTHR47062">
    <property type="match status" value="1"/>
</dbReference>
<evidence type="ECO:0000259" key="1">
    <source>
        <dbReference type="PROSITE" id="PS01031"/>
    </source>
</evidence>
<organism evidence="2 3">
    <name type="scientific">Cyanophage S-RIM12 isolate RW_01_0310</name>
    <dbReference type="NCBI Taxonomy" id="2790347"/>
    <lineage>
        <taxon>Viruses</taxon>
        <taxon>Duplodnaviria</taxon>
        <taxon>Heunggongvirae</taxon>
        <taxon>Uroviricota</taxon>
        <taxon>Caudoviricetes</taxon>
        <taxon>Pantevenvirales</taxon>
        <taxon>Kyanoviridae</taxon>
        <taxon>Brizovirus</taxon>
        <taxon>Brizovirus rhodeisland01</taxon>
    </lineage>
</organism>
<reference evidence="2 3" key="1">
    <citation type="journal article" date="2016" name="Environ. Microbiol.">
        <title>Genomic diversification of marine cyanophages into stable ecotypes.</title>
        <authorList>
            <person name="Marston M.F."/>
            <person name="Martiny J.B."/>
        </authorList>
    </citation>
    <scope>NUCLEOTIDE SEQUENCE [LARGE SCALE GENOMIC DNA]</scope>
    <source>
        <strain evidence="2">RW_01_0310</strain>
    </source>
</reference>
<dbReference type="SUPFAM" id="SSF49764">
    <property type="entry name" value="HSP20-like chaperones"/>
    <property type="match status" value="1"/>
</dbReference>